<organism evidence="1 2">
    <name type="scientific">Bipolaricaulis sibiricus</name>
    <dbReference type="NCBI Taxonomy" id="2501609"/>
    <lineage>
        <taxon>Bacteria</taxon>
        <taxon>Candidatus Bipolaricaulota</taxon>
        <taxon>Candidatus Bipolaricaulia</taxon>
        <taxon>Candidatus Bipolaricaulales</taxon>
        <taxon>Candidatus Bipolaricaulaceae</taxon>
        <taxon>Candidatus Bipolaricaulis</taxon>
    </lineage>
</organism>
<dbReference type="AlphaFoldDB" id="A0A410FVJ3"/>
<gene>
    <name evidence="1" type="ORF">BIP78_1321</name>
</gene>
<dbReference type="SUPFAM" id="SSF69318">
    <property type="entry name" value="Integrin alpha N-terminal domain"/>
    <property type="match status" value="1"/>
</dbReference>
<sequence>MLWAVAPAVLAASAGQGLPPAVVLGSVRVFRSAEHVRLLGTCDLDGDGHLDIIWGDRQYLGVLWGQEGGMFREGMPSPYSFLLGPRKDGFREIQPVGDFFPLLGTVGDLDSDDDLDVVAAVINTETGFHELIVFENKRDRLL</sequence>
<dbReference type="InterPro" id="IPR028994">
    <property type="entry name" value="Integrin_alpha_N"/>
</dbReference>
<dbReference type="KEGG" id="bih:BIP78_1321"/>
<accession>A0A410FVJ3</accession>
<dbReference type="EMBL" id="CP034928">
    <property type="protein sequence ID" value="QAA77087.1"/>
    <property type="molecule type" value="Genomic_DNA"/>
</dbReference>
<evidence type="ECO:0000313" key="2">
    <source>
        <dbReference type="Proteomes" id="UP000287233"/>
    </source>
</evidence>
<name>A0A410FVJ3_BIPS1</name>
<proteinExistence type="predicted"/>
<protein>
    <recommendedName>
        <fullName evidence="3">VCBS repeat-containing protein</fullName>
    </recommendedName>
</protein>
<reference evidence="2" key="1">
    <citation type="submission" date="2018-12" db="EMBL/GenBank/DDBJ databases">
        <title>Complete genome sequence of an uncultured bacterium of the candidate phylum Bipolaricaulota.</title>
        <authorList>
            <person name="Kadnikov V.V."/>
            <person name="Mardanov A.V."/>
            <person name="Beletsky A.V."/>
            <person name="Frank Y.A."/>
            <person name="Karnachuk O.V."/>
            <person name="Ravin N.V."/>
        </authorList>
    </citation>
    <scope>NUCLEOTIDE SEQUENCE [LARGE SCALE GENOMIC DNA]</scope>
</reference>
<dbReference type="Proteomes" id="UP000287233">
    <property type="component" value="Chromosome"/>
</dbReference>
<evidence type="ECO:0000313" key="1">
    <source>
        <dbReference type="EMBL" id="QAA77087.1"/>
    </source>
</evidence>
<evidence type="ECO:0008006" key="3">
    <source>
        <dbReference type="Google" id="ProtNLM"/>
    </source>
</evidence>